<dbReference type="OrthoDB" id="6321250at2759"/>
<sequence length="77" mass="8510">MFFSVGTSESGKRDESKAASGTNSFFPGSTADYTVTVNGKQMPYTDISPAMVKTMNAEERNEYIRVGKKFHSDVIFD</sequence>
<dbReference type="AlphaFoldDB" id="A0A3P7NQ41"/>
<dbReference type="EMBL" id="UYRU01115859">
    <property type="protein sequence ID" value="VDN45314.1"/>
    <property type="molecule type" value="Genomic_DNA"/>
</dbReference>
<dbReference type="InterPro" id="IPR021600">
    <property type="entry name" value="TFIIE_asu_C"/>
</dbReference>
<dbReference type="Pfam" id="PF11521">
    <property type="entry name" value="TFIIE-A_C"/>
    <property type="match status" value="1"/>
</dbReference>
<evidence type="ECO:0000259" key="2">
    <source>
        <dbReference type="Pfam" id="PF11521"/>
    </source>
</evidence>
<evidence type="ECO:0000313" key="3">
    <source>
        <dbReference type="EMBL" id="VDN45314.1"/>
    </source>
</evidence>
<dbReference type="Gene3D" id="6.10.140.1250">
    <property type="match status" value="1"/>
</dbReference>
<reference evidence="3 4" key="1">
    <citation type="submission" date="2018-11" db="EMBL/GenBank/DDBJ databases">
        <authorList>
            <consortium name="Pathogen Informatics"/>
        </authorList>
    </citation>
    <scope>NUCLEOTIDE SEQUENCE [LARGE SCALE GENOMIC DNA]</scope>
</reference>
<organism evidence="3 4">
    <name type="scientific">Dibothriocephalus latus</name>
    <name type="common">Fish tapeworm</name>
    <name type="synonym">Diphyllobothrium latum</name>
    <dbReference type="NCBI Taxonomy" id="60516"/>
    <lineage>
        <taxon>Eukaryota</taxon>
        <taxon>Metazoa</taxon>
        <taxon>Spiralia</taxon>
        <taxon>Lophotrochozoa</taxon>
        <taxon>Platyhelminthes</taxon>
        <taxon>Cestoda</taxon>
        <taxon>Eucestoda</taxon>
        <taxon>Diphyllobothriidea</taxon>
        <taxon>Diphyllobothriidae</taxon>
        <taxon>Dibothriocephalus</taxon>
    </lineage>
</organism>
<evidence type="ECO:0000313" key="4">
    <source>
        <dbReference type="Proteomes" id="UP000281553"/>
    </source>
</evidence>
<feature type="domain" description="Transcription factor TFIIE alpha subunit C-terminal" evidence="2">
    <location>
        <begin position="30"/>
        <end position="74"/>
    </location>
</feature>
<protein>
    <recommendedName>
        <fullName evidence="2">Transcription factor TFIIE alpha subunit C-terminal domain-containing protein</fullName>
    </recommendedName>
</protein>
<evidence type="ECO:0000256" key="1">
    <source>
        <dbReference type="SAM" id="MobiDB-lite"/>
    </source>
</evidence>
<dbReference type="Proteomes" id="UP000281553">
    <property type="component" value="Unassembled WGS sequence"/>
</dbReference>
<gene>
    <name evidence="3" type="ORF">DILT_LOCUS19572</name>
</gene>
<proteinExistence type="predicted"/>
<keyword evidence="4" id="KW-1185">Reference proteome</keyword>
<name>A0A3P7NQ41_DIBLA</name>
<feature type="region of interest" description="Disordered" evidence="1">
    <location>
        <begin position="1"/>
        <end position="29"/>
    </location>
</feature>
<feature type="compositionally biased region" description="Polar residues" evidence="1">
    <location>
        <begin position="19"/>
        <end position="29"/>
    </location>
</feature>
<accession>A0A3P7NQ41</accession>